<gene>
    <name evidence="2" type="ORF">N868_09065</name>
</gene>
<comment type="caution">
    <text evidence="2">The sequence shown here is derived from an EMBL/GenBank/DDBJ whole genome shotgun (WGS) entry which is preliminary data.</text>
</comment>
<reference evidence="2 3" key="1">
    <citation type="submission" date="2013-08" db="EMBL/GenBank/DDBJ databases">
        <title>Genome sequencing of Cellulomonas carbonis T26.</title>
        <authorList>
            <person name="Chen F."/>
            <person name="Li Y."/>
            <person name="Wang G."/>
        </authorList>
    </citation>
    <scope>NUCLEOTIDE SEQUENCE [LARGE SCALE GENOMIC DNA]</scope>
    <source>
        <strain evidence="2 3">T26</strain>
    </source>
</reference>
<feature type="domain" description="Flavodoxin-like" evidence="1">
    <location>
        <begin position="3"/>
        <end position="170"/>
    </location>
</feature>
<dbReference type="RefSeq" id="WP_043604614.1">
    <property type="nucleotide sequence ID" value="NZ_AXCY01000020.1"/>
</dbReference>
<dbReference type="InterPro" id="IPR001226">
    <property type="entry name" value="Flavodoxin_CS"/>
</dbReference>
<evidence type="ECO:0000313" key="2">
    <source>
        <dbReference type="EMBL" id="KGM11475.1"/>
    </source>
</evidence>
<dbReference type="OrthoDB" id="3253043at2"/>
<accession>A0A0A0BU29</accession>
<dbReference type="InterPro" id="IPR008254">
    <property type="entry name" value="Flavodoxin/NO_synth"/>
</dbReference>
<name>A0A0A0BU29_9CELL</name>
<dbReference type="GO" id="GO:0009055">
    <property type="term" value="F:electron transfer activity"/>
    <property type="evidence" value="ECO:0007669"/>
    <property type="project" value="InterPro"/>
</dbReference>
<dbReference type="GO" id="GO:0010181">
    <property type="term" value="F:FMN binding"/>
    <property type="evidence" value="ECO:0007669"/>
    <property type="project" value="InterPro"/>
</dbReference>
<reference evidence="2 3" key="2">
    <citation type="journal article" date="2015" name="Stand. Genomic Sci.">
        <title>Draft genome sequence of Cellulomonas carbonis T26(T) and comparative analysis of six Cellulomonas genomes.</title>
        <authorList>
            <person name="Zhuang W."/>
            <person name="Zhang S."/>
            <person name="Xia X."/>
            <person name="Wang G."/>
        </authorList>
    </citation>
    <scope>NUCLEOTIDE SEQUENCE [LARGE SCALE GENOMIC DNA]</scope>
    <source>
        <strain evidence="2 3">T26</strain>
    </source>
</reference>
<keyword evidence="3" id="KW-1185">Reference proteome</keyword>
<proteinExistence type="predicted"/>
<dbReference type="Pfam" id="PF00258">
    <property type="entry name" value="Flavodoxin_1"/>
    <property type="match status" value="1"/>
</dbReference>
<evidence type="ECO:0000313" key="3">
    <source>
        <dbReference type="Proteomes" id="UP000029839"/>
    </source>
</evidence>
<dbReference type="EMBL" id="AXCY01000020">
    <property type="protein sequence ID" value="KGM11475.1"/>
    <property type="molecule type" value="Genomic_DNA"/>
</dbReference>
<dbReference type="Proteomes" id="UP000029839">
    <property type="component" value="Unassembled WGS sequence"/>
</dbReference>
<dbReference type="PROSITE" id="PS50902">
    <property type="entry name" value="FLAVODOXIN_LIKE"/>
    <property type="match status" value="1"/>
</dbReference>
<dbReference type="InterPro" id="IPR029039">
    <property type="entry name" value="Flavoprotein-like_sf"/>
</dbReference>
<dbReference type="AlphaFoldDB" id="A0A0A0BU29"/>
<protein>
    <submittedName>
        <fullName evidence="2">Flavodoxin</fullName>
    </submittedName>
</protein>
<dbReference type="SUPFAM" id="SSF52218">
    <property type="entry name" value="Flavoproteins"/>
    <property type="match status" value="1"/>
</dbReference>
<dbReference type="Gene3D" id="3.40.50.360">
    <property type="match status" value="1"/>
</dbReference>
<organism evidence="2 3">
    <name type="scientific">Cellulomonas carbonis T26</name>
    <dbReference type="NCBI Taxonomy" id="947969"/>
    <lineage>
        <taxon>Bacteria</taxon>
        <taxon>Bacillati</taxon>
        <taxon>Actinomycetota</taxon>
        <taxon>Actinomycetes</taxon>
        <taxon>Micrococcales</taxon>
        <taxon>Cellulomonadaceae</taxon>
        <taxon>Cellulomonas</taxon>
    </lineage>
</organism>
<dbReference type="PROSITE" id="PS00201">
    <property type="entry name" value="FLAVODOXIN"/>
    <property type="match status" value="1"/>
</dbReference>
<sequence length="176" mass="18169">MTALVVYESMYGSTRAVAEAVGEGLREGRVPVRVVEVGALTSGPEHGALPDDVTLLVVGGPTHAFGMSRESTRADAARDATEAGVVSTGPGVREWLDGLHLPERLPVAAFDTKVAKPMLPGSAAKAAAKRLRALGGRPVTPPHSFKVLGKTEGLVDGELDEARSWGKGLAVATALP</sequence>
<evidence type="ECO:0000259" key="1">
    <source>
        <dbReference type="PROSITE" id="PS50902"/>
    </source>
</evidence>